<dbReference type="VEuPathDB" id="FungiDB:I7I52_10229"/>
<dbReference type="GO" id="GO:0016747">
    <property type="term" value="F:acyltransferase activity, transferring groups other than amino-acyl groups"/>
    <property type="evidence" value="ECO:0007669"/>
    <property type="project" value="InterPro"/>
</dbReference>
<accession>A0A8H7YWJ8</accession>
<sequence length="219" mass="24436">MPDDSCNNHGARGVMAECSSEEFPRFDIVLPAPPESTSLIISSPRLLLRALRDSDAEGLFAIRSREDTVRTLWPFIPDADVSATRQWMARKTFTAPPGAVGLRYQFVILLADDPTGRIIGTVGINELVPVPTLGYLIHPDEWGKGYATEATSSMIKAWWSLPRRGKWGKRDKLYAICNEENLGSFKVLLKCGFHVAGEQTMEDGAVLRNFELERPDWSL</sequence>
<dbReference type="InterPro" id="IPR000182">
    <property type="entry name" value="GNAT_dom"/>
</dbReference>
<evidence type="ECO:0000259" key="1">
    <source>
        <dbReference type="PROSITE" id="PS51186"/>
    </source>
</evidence>
<comment type="caution">
    <text evidence="2">The sequence shown here is derived from an EMBL/GenBank/DDBJ whole genome shotgun (WGS) entry which is preliminary data.</text>
</comment>
<dbReference type="PANTHER" id="PTHR43792:SF1">
    <property type="entry name" value="N-ACETYLTRANSFERASE DOMAIN-CONTAINING PROTEIN"/>
    <property type="match status" value="1"/>
</dbReference>
<dbReference type="AlphaFoldDB" id="A0A8H7YWJ8"/>
<dbReference type="Gene3D" id="3.40.630.30">
    <property type="match status" value="1"/>
</dbReference>
<dbReference type="InterPro" id="IPR016181">
    <property type="entry name" value="Acyl_CoA_acyltransferase"/>
</dbReference>
<protein>
    <submittedName>
        <fullName evidence="2">N-acetyltransferase</fullName>
    </submittedName>
</protein>
<gene>
    <name evidence="2" type="ORF">I7I52_10229</name>
</gene>
<proteinExistence type="predicted"/>
<dbReference type="EMBL" id="JAEVHI010000002">
    <property type="protein sequence ID" value="KAG5299799.1"/>
    <property type="molecule type" value="Genomic_DNA"/>
</dbReference>
<dbReference type="Pfam" id="PF13302">
    <property type="entry name" value="Acetyltransf_3"/>
    <property type="match status" value="1"/>
</dbReference>
<dbReference type="PANTHER" id="PTHR43792">
    <property type="entry name" value="GNAT FAMILY, PUTATIVE (AFU_ORTHOLOGUE AFUA_3G00765)-RELATED-RELATED"/>
    <property type="match status" value="1"/>
</dbReference>
<dbReference type="OrthoDB" id="4072826at2759"/>
<reference evidence="2 3" key="1">
    <citation type="submission" date="2021-01" db="EMBL/GenBank/DDBJ databases">
        <title>Chromosome-level genome assembly of a human fungal pathogen reveals clustering of transcriptionally co-regulated genes.</title>
        <authorList>
            <person name="Voorhies M."/>
            <person name="Cohen S."/>
            <person name="Shea T.P."/>
            <person name="Petrus S."/>
            <person name="Munoz J.F."/>
            <person name="Poplawski S."/>
            <person name="Goldman W.E."/>
            <person name="Michael T."/>
            <person name="Cuomo C.A."/>
            <person name="Sil A."/>
            <person name="Beyhan S."/>
        </authorList>
    </citation>
    <scope>NUCLEOTIDE SEQUENCE [LARGE SCALE GENOMIC DNA]</scope>
    <source>
        <strain evidence="2 3">G184AR</strain>
    </source>
</reference>
<dbReference type="InterPro" id="IPR051531">
    <property type="entry name" value="N-acetyltransferase"/>
</dbReference>
<evidence type="ECO:0000313" key="2">
    <source>
        <dbReference type="EMBL" id="KAG5299799.1"/>
    </source>
</evidence>
<name>A0A8H7YWJ8_AJECA</name>
<organism evidence="2 3">
    <name type="scientific">Ajellomyces capsulatus</name>
    <name type="common">Darling's disease fungus</name>
    <name type="synonym">Histoplasma capsulatum</name>
    <dbReference type="NCBI Taxonomy" id="5037"/>
    <lineage>
        <taxon>Eukaryota</taxon>
        <taxon>Fungi</taxon>
        <taxon>Dikarya</taxon>
        <taxon>Ascomycota</taxon>
        <taxon>Pezizomycotina</taxon>
        <taxon>Eurotiomycetes</taxon>
        <taxon>Eurotiomycetidae</taxon>
        <taxon>Onygenales</taxon>
        <taxon>Ajellomycetaceae</taxon>
        <taxon>Histoplasma</taxon>
    </lineage>
</organism>
<dbReference type="SUPFAM" id="SSF55729">
    <property type="entry name" value="Acyl-CoA N-acyltransferases (Nat)"/>
    <property type="match status" value="1"/>
</dbReference>
<evidence type="ECO:0000313" key="3">
    <source>
        <dbReference type="Proteomes" id="UP000670092"/>
    </source>
</evidence>
<keyword evidence="2" id="KW-0808">Transferase</keyword>
<dbReference type="Proteomes" id="UP000670092">
    <property type="component" value="Unassembled WGS sequence"/>
</dbReference>
<dbReference type="PROSITE" id="PS51186">
    <property type="entry name" value="GNAT"/>
    <property type="match status" value="1"/>
</dbReference>
<feature type="domain" description="N-acetyltransferase" evidence="1">
    <location>
        <begin position="46"/>
        <end position="213"/>
    </location>
</feature>